<evidence type="ECO:0000313" key="1">
    <source>
        <dbReference type="EMBL" id="CZQ93819.1"/>
    </source>
</evidence>
<dbReference type="InterPro" id="IPR004027">
    <property type="entry name" value="SEC_C_motif"/>
</dbReference>
<dbReference type="SUPFAM" id="SSF103642">
    <property type="entry name" value="Sec-C motif"/>
    <property type="match status" value="1"/>
</dbReference>
<dbReference type="STRING" id="640938.TR210_1161"/>
<dbReference type="PANTHER" id="PTHR33747">
    <property type="entry name" value="UPF0225 PROTEIN SCO1677"/>
    <property type="match status" value="1"/>
</dbReference>
<gene>
    <name evidence="2" type="ORF">SAMN05216375_10611</name>
    <name evidence="1" type="ORF">TR210_1161</name>
</gene>
<dbReference type="EMBL" id="FJNB01000007">
    <property type="protein sequence ID" value="CZQ93819.1"/>
    <property type="molecule type" value="Genomic_DNA"/>
</dbReference>
<dbReference type="Proteomes" id="UP000076878">
    <property type="component" value="Unassembled WGS sequence"/>
</dbReference>
<name>A0A143YP16_9LACT</name>
<dbReference type="PANTHER" id="PTHR33747:SF1">
    <property type="entry name" value="ADENYLATE CYCLASE-ASSOCIATED CAP C-TERMINAL DOMAIN-CONTAINING PROTEIN"/>
    <property type="match status" value="1"/>
</dbReference>
<evidence type="ECO:0000313" key="3">
    <source>
        <dbReference type="Proteomes" id="UP000076878"/>
    </source>
</evidence>
<dbReference type="Gene3D" id="3.10.450.50">
    <property type="match status" value="1"/>
</dbReference>
<organism evidence="1 3">
    <name type="scientific">Trichococcus ilyis</name>
    <dbReference type="NCBI Taxonomy" id="640938"/>
    <lineage>
        <taxon>Bacteria</taxon>
        <taxon>Bacillati</taxon>
        <taxon>Bacillota</taxon>
        <taxon>Bacilli</taxon>
        <taxon>Lactobacillales</taxon>
        <taxon>Carnobacteriaceae</taxon>
        <taxon>Trichococcus</taxon>
    </lineage>
</organism>
<dbReference type="EMBL" id="FNYT01000006">
    <property type="protein sequence ID" value="SEI99153.1"/>
    <property type="molecule type" value="Genomic_DNA"/>
</dbReference>
<reference evidence="2 4" key="2">
    <citation type="submission" date="2016-10" db="EMBL/GenBank/DDBJ databases">
        <authorList>
            <person name="Varghese N."/>
            <person name="Submissions S."/>
        </authorList>
    </citation>
    <scope>NUCLEOTIDE SEQUENCE [LARGE SCALE GENOMIC DNA]</scope>
    <source>
        <strain evidence="2 4">DSM 22150</strain>
    </source>
</reference>
<evidence type="ECO:0000313" key="2">
    <source>
        <dbReference type="EMBL" id="SEI99153.1"/>
    </source>
</evidence>
<dbReference type="Pfam" id="PF02810">
    <property type="entry name" value="SEC-C"/>
    <property type="match status" value="1"/>
</dbReference>
<reference evidence="1 3" key="1">
    <citation type="submission" date="2016-02" db="EMBL/GenBank/DDBJ databases">
        <authorList>
            <person name="Wen L."/>
            <person name="He K."/>
            <person name="Yang H."/>
        </authorList>
    </citation>
    <scope>NUCLEOTIDE SEQUENCE [LARGE SCALE GENOMIC DNA]</scope>
    <source>
        <strain evidence="1">Trichococcus_R210</strain>
    </source>
</reference>
<dbReference type="AlphaFoldDB" id="A0A143YP16"/>
<evidence type="ECO:0000313" key="4">
    <source>
        <dbReference type="Proteomes" id="UP000199280"/>
    </source>
</evidence>
<accession>A0A143YP16</accession>
<dbReference type="Proteomes" id="UP000199280">
    <property type="component" value="Unassembled WGS sequence"/>
</dbReference>
<protein>
    <submittedName>
        <fullName evidence="1 2">Sec-c motif</fullName>
    </submittedName>
</protein>
<proteinExistence type="predicted"/>
<dbReference type="RefSeq" id="WP_162268606.1">
    <property type="nucleotide sequence ID" value="NZ_FJNB01000007.1"/>
</dbReference>
<sequence>MNQLTDYIIALSNLYGMIQKDILVEIYNTQNEEPISLGEVEAYLENPPAELKRGHTYPHKDYFVHETILEFDEFESMLEKKGNKPYYVPAKEELLRYTDDFYFEKTKQYKAFYDYVRKNLLGGDGVKAQELCEEIRDAFELDFGMSFVSETLERANVVFDNEQQVNEMMRLMMDMSNHIRRWEHNGNTPQEIFEEFEKPHLRPLPKKPYRAVASNVVPFEKKVKIGRNDPCPCGSGKKYKNCCMNKVE</sequence>
<keyword evidence="4" id="KW-1185">Reference proteome</keyword>